<evidence type="ECO:0000313" key="3">
    <source>
        <dbReference type="EMBL" id="MEQ2303823.1"/>
    </source>
</evidence>
<feature type="region of interest" description="Disordered" evidence="2">
    <location>
        <begin position="28"/>
        <end position="47"/>
    </location>
</feature>
<feature type="compositionally biased region" description="Polar residues" evidence="2">
    <location>
        <begin position="444"/>
        <end position="453"/>
    </location>
</feature>
<evidence type="ECO:0000256" key="2">
    <source>
        <dbReference type="SAM" id="MobiDB-lite"/>
    </source>
</evidence>
<keyword evidence="4" id="KW-1185">Reference proteome</keyword>
<sequence length="475" mass="53416">MESEREGCTWPSNTHSFGSVLPLWSPASGPLPLPTQDSVPTGDLAKANSSEEVSLSFECEGKERDACPIKALWDLRGSRMCGEAVMTPWLCCVYDVVSPSPIPAKRSKFDKLQSPTADKDRKPEWLQSLSKSAHKDLKQVQLKQRPSAFRPWSPKAVEKEKPVPQKEAERPSIRNREILAAPLAPPLHPNDSHVSGSKNISIKEPHNSKPTHCISSSQTEDIDTDGEIDVDDCDDGPVPAFSLTSPLSACAGVSQNLSPQRPPQAIAPWQSGTVCPEIDAMRQMLYAGMDTREAREKVLQEIVRMRVKQEEKLAAALNAKRSLQQELEFVRVAKKGRLRDAIEAKRNLRKEIERLRVDWERKMRDAEESCGRLKRELDRERQVRVCDQGCEAERLRVKYSTQIEELHVQLQQAEADREQLRQELQQEREARQSLESVVKDLQTQLALQASSSPPEDRKDANKDTKSQTTQPSKGS</sequence>
<feature type="region of interest" description="Disordered" evidence="2">
    <location>
        <begin position="104"/>
        <end position="124"/>
    </location>
</feature>
<feature type="compositionally biased region" description="Basic and acidic residues" evidence="2">
    <location>
        <begin position="156"/>
        <end position="177"/>
    </location>
</feature>
<feature type="coiled-coil region" evidence="1">
    <location>
        <begin position="306"/>
        <end position="444"/>
    </location>
</feature>
<dbReference type="PANTHER" id="PTHR10005:SF24">
    <property type="entry name" value="SKI ONCOGENE"/>
    <property type="match status" value="1"/>
</dbReference>
<dbReference type="InterPro" id="IPR023216">
    <property type="entry name" value="Tscrpt_reg_SKI_SnoN"/>
</dbReference>
<gene>
    <name evidence="3" type="ORF">AMECASPLE_020791</name>
</gene>
<dbReference type="Proteomes" id="UP001469553">
    <property type="component" value="Unassembled WGS sequence"/>
</dbReference>
<feature type="region of interest" description="Disordered" evidence="2">
    <location>
        <begin position="444"/>
        <end position="475"/>
    </location>
</feature>
<name>A0ABV0ZCA4_9TELE</name>
<dbReference type="EMBL" id="JAHRIP010058183">
    <property type="protein sequence ID" value="MEQ2303823.1"/>
    <property type="molecule type" value="Genomic_DNA"/>
</dbReference>
<feature type="compositionally biased region" description="Basic and acidic residues" evidence="2">
    <location>
        <begin position="454"/>
        <end position="465"/>
    </location>
</feature>
<protein>
    <recommendedName>
        <fullName evidence="5">Ski oncogene</fullName>
    </recommendedName>
</protein>
<proteinExistence type="predicted"/>
<evidence type="ECO:0000313" key="4">
    <source>
        <dbReference type="Proteomes" id="UP001469553"/>
    </source>
</evidence>
<accession>A0ABV0ZCA4</accession>
<feature type="compositionally biased region" description="Polar residues" evidence="2">
    <location>
        <begin position="466"/>
        <end position="475"/>
    </location>
</feature>
<comment type="caution">
    <text evidence="3">The sequence shown here is derived from an EMBL/GenBank/DDBJ whole genome shotgun (WGS) entry which is preliminary data.</text>
</comment>
<reference evidence="3 4" key="1">
    <citation type="submission" date="2021-06" db="EMBL/GenBank/DDBJ databases">
        <authorList>
            <person name="Palmer J.M."/>
        </authorList>
    </citation>
    <scope>NUCLEOTIDE SEQUENCE [LARGE SCALE GENOMIC DNA]</scope>
    <source>
        <strain evidence="3 4">AS_MEX2019</strain>
        <tissue evidence="3">Muscle</tissue>
    </source>
</reference>
<feature type="compositionally biased region" description="Polar residues" evidence="2">
    <location>
        <begin position="208"/>
        <end position="218"/>
    </location>
</feature>
<feature type="compositionally biased region" description="Basic and acidic residues" evidence="2">
    <location>
        <begin position="107"/>
        <end position="124"/>
    </location>
</feature>
<evidence type="ECO:0008006" key="5">
    <source>
        <dbReference type="Google" id="ProtNLM"/>
    </source>
</evidence>
<feature type="region of interest" description="Disordered" evidence="2">
    <location>
        <begin position="136"/>
        <end position="226"/>
    </location>
</feature>
<dbReference type="PANTHER" id="PTHR10005">
    <property type="entry name" value="SKI ONCOGENE-RELATED"/>
    <property type="match status" value="1"/>
</dbReference>
<organism evidence="3 4">
    <name type="scientific">Ameca splendens</name>
    <dbReference type="NCBI Taxonomy" id="208324"/>
    <lineage>
        <taxon>Eukaryota</taxon>
        <taxon>Metazoa</taxon>
        <taxon>Chordata</taxon>
        <taxon>Craniata</taxon>
        <taxon>Vertebrata</taxon>
        <taxon>Euteleostomi</taxon>
        <taxon>Actinopterygii</taxon>
        <taxon>Neopterygii</taxon>
        <taxon>Teleostei</taxon>
        <taxon>Neoteleostei</taxon>
        <taxon>Acanthomorphata</taxon>
        <taxon>Ovalentaria</taxon>
        <taxon>Atherinomorphae</taxon>
        <taxon>Cyprinodontiformes</taxon>
        <taxon>Goodeidae</taxon>
        <taxon>Ameca</taxon>
    </lineage>
</organism>
<evidence type="ECO:0000256" key="1">
    <source>
        <dbReference type="SAM" id="Coils"/>
    </source>
</evidence>
<keyword evidence="1" id="KW-0175">Coiled coil</keyword>